<keyword evidence="4" id="KW-1003">Cell membrane</keyword>
<dbReference type="InterPro" id="IPR003439">
    <property type="entry name" value="ABC_transporter-like_ATP-bd"/>
</dbReference>
<evidence type="ECO:0000256" key="8">
    <source>
        <dbReference type="ARBA" id="ARBA00023136"/>
    </source>
</evidence>
<keyword evidence="3" id="KW-0813">Transport</keyword>
<dbReference type="InterPro" id="IPR015856">
    <property type="entry name" value="ABC_transpr_CbiO/EcfA_su"/>
</dbReference>
<comment type="similarity">
    <text evidence="2">Belongs to the ABC transporter superfamily.</text>
</comment>
<evidence type="ECO:0000256" key="3">
    <source>
        <dbReference type="ARBA" id="ARBA00022448"/>
    </source>
</evidence>
<dbReference type="STRING" id="1403316.PRV_01835"/>
<organism evidence="10 11">
    <name type="scientific">Mycoplasma parvum str. Indiana</name>
    <dbReference type="NCBI Taxonomy" id="1403316"/>
    <lineage>
        <taxon>Bacteria</taxon>
        <taxon>Bacillati</taxon>
        <taxon>Mycoplasmatota</taxon>
        <taxon>Mollicutes</taxon>
        <taxon>Mycoplasmataceae</taxon>
        <taxon>Mycoplasma</taxon>
    </lineage>
</organism>
<dbReference type="Gene3D" id="3.40.50.300">
    <property type="entry name" value="P-loop containing nucleotide triphosphate hydrolases"/>
    <property type="match status" value="1"/>
</dbReference>
<dbReference type="SUPFAM" id="SSF52540">
    <property type="entry name" value="P-loop containing nucleoside triphosphate hydrolases"/>
    <property type="match status" value="1"/>
</dbReference>
<dbReference type="SMART" id="SM00382">
    <property type="entry name" value="AAA"/>
    <property type="match status" value="1"/>
</dbReference>
<dbReference type="GO" id="GO:0016887">
    <property type="term" value="F:ATP hydrolysis activity"/>
    <property type="evidence" value="ECO:0007669"/>
    <property type="project" value="InterPro"/>
</dbReference>
<dbReference type="PATRIC" id="fig|1403316.3.peg.333"/>
<proteinExistence type="inferred from homology"/>
<reference evidence="10 11" key="1">
    <citation type="journal article" date="2013" name="Genome Announc.">
        <title>Genome Sequence of Mycoplasma parvum (Formerly Eperythrozoon parvum), a Diminutive Hemoplasma of the Pig.</title>
        <authorList>
            <person name="do Nascimento N.C."/>
            <person name="Dos Santos A.P."/>
            <person name="Chu Y."/>
            <person name="Guimaraes A.M."/>
            <person name="Pagliaro A."/>
            <person name="Messick J.B."/>
        </authorList>
    </citation>
    <scope>NUCLEOTIDE SEQUENCE [LARGE SCALE GENOMIC DNA]</scope>
    <source>
        <strain evidence="10 11">Indiana</strain>
    </source>
</reference>
<dbReference type="PROSITE" id="PS50893">
    <property type="entry name" value="ABC_TRANSPORTER_2"/>
    <property type="match status" value="1"/>
</dbReference>
<accession>U5NFT1</accession>
<evidence type="ECO:0000256" key="7">
    <source>
        <dbReference type="ARBA" id="ARBA00022967"/>
    </source>
</evidence>
<dbReference type="PROSITE" id="PS00211">
    <property type="entry name" value="ABC_TRANSPORTER_1"/>
    <property type="match status" value="1"/>
</dbReference>
<keyword evidence="8" id="KW-0472">Membrane</keyword>
<evidence type="ECO:0000313" key="10">
    <source>
        <dbReference type="EMBL" id="AGX89108.1"/>
    </source>
</evidence>
<keyword evidence="11" id="KW-1185">Reference proteome</keyword>
<dbReference type="AlphaFoldDB" id="U5NFT1"/>
<evidence type="ECO:0000256" key="6">
    <source>
        <dbReference type="ARBA" id="ARBA00022840"/>
    </source>
</evidence>
<evidence type="ECO:0000256" key="5">
    <source>
        <dbReference type="ARBA" id="ARBA00022741"/>
    </source>
</evidence>
<dbReference type="GO" id="GO:0042626">
    <property type="term" value="F:ATPase-coupled transmembrane transporter activity"/>
    <property type="evidence" value="ECO:0007669"/>
    <property type="project" value="TreeGrafter"/>
</dbReference>
<dbReference type="GO" id="GO:0005524">
    <property type="term" value="F:ATP binding"/>
    <property type="evidence" value="ECO:0007669"/>
    <property type="project" value="UniProtKB-KW"/>
</dbReference>
<dbReference type="Pfam" id="PF00005">
    <property type="entry name" value="ABC_tran"/>
    <property type="match status" value="1"/>
</dbReference>
<keyword evidence="6" id="KW-0067">ATP-binding</keyword>
<evidence type="ECO:0000259" key="9">
    <source>
        <dbReference type="PROSITE" id="PS50893"/>
    </source>
</evidence>
<evidence type="ECO:0000313" key="11">
    <source>
        <dbReference type="Proteomes" id="UP000017119"/>
    </source>
</evidence>
<dbReference type="EMBL" id="CP006771">
    <property type="protein sequence ID" value="AGX89108.1"/>
    <property type="molecule type" value="Genomic_DNA"/>
</dbReference>
<dbReference type="Proteomes" id="UP000017119">
    <property type="component" value="Chromosome"/>
</dbReference>
<dbReference type="InterPro" id="IPR003593">
    <property type="entry name" value="AAA+_ATPase"/>
</dbReference>
<evidence type="ECO:0000256" key="2">
    <source>
        <dbReference type="ARBA" id="ARBA00005417"/>
    </source>
</evidence>
<dbReference type="InterPro" id="IPR017871">
    <property type="entry name" value="ABC_transporter-like_CS"/>
</dbReference>
<dbReference type="HOGENOM" id="CLU_000604_1_22_14"/>
<dbReference type="InterPro" id="IPR050095">
    <property type="entry name" value="ECF_ABC_transporter_ATP-bd"/>
</dbReference>
<name>U5NFT1_9MOLU</name>
<dbReference type="PANTHER" id="PTHR43553">
    <property type="entry name" value="HEAVY METAL TRANSPORTER"/>
    <property type="match status" value="1"/>
</dbReference>
<dbReference type="InterPro" id="IPR027417">
    <property type="entry name" value="P-loop_NTPase"/>
</dbReference>
<evidence type="ECO:0000256" key="1">
    <source>
        <dbReference type="ARBA" id="ARBA00004202"/>
    </source>
</evidence>
<dbReference type="PANTHER" id="PTHR43553:SF27">
    <property type="entry name" value="ENERGY-COUPLING FACTOR TRANSPORTER ATP-BINDING PROTEIN ECFA2"/>
    <property type="match status" value="1"/>
</dbReference>
<dbReference type="GO" id="GO:0043190">
    <property type="term" value="C:ATP-binding cassette (ABC) transporter complex"/>
    <property type="evidence" value="ECO:0007669"/>
    <property type="project" value="TreeGrafter"/>
</dbReference>
<dbReference type="KEGG" id="mpv:PRV_01835"/>
<dbReference type="CDD" id="cd03225">
    <property type="entry name" value="ABC_cobalt_CbiO_domain1"/>
    <property type="match status" value="1"/>
</dbReference>
<dbReference type="RefSeq" id="WP_022769837.1">
    <property type="nucleotide sequence ID" value="NC_022575.1"/>
</dbReference>
<keyword evidence="5" id="KW-0547">Nucleotide-binding</keyword>
<evidence type="ECO:0000256" key="4">
    <source>
        <dbReference type="ARBA" id="ARBA00022475"/>
    </source>
</evidence>
<keyword evidence="7" id="KW-1278">Translocase</keyword>
<gene>
    <name evidence="10" type="ORF">PRV_01835</name>
</gene>
<comment type="subcellular location">
    <subcellularLocation>
        <location evidence="1">Cell membrane</location>
        <topology evidence="1">Peripheral membrane protein</topology>
    </subcellularLocation>
</comment>
<sequence>MSCQIRKGEVYGVVGPSGAGKSVFCEHLNCLQKSDTANIYYACDERVLFFQNKLKNYKAIRREVGMVFQLPDYQLFRETVLQDIIFGPKILFNLPISEMPKWEEKAKKILNELSFPLELIHSSPFKLSGGQKRKVTLAGILILEPKVIVFDEPILGLDPQSVNQVIDVVKQLNKKGVTIVIASNNMDFILETTDKILFLEDGKLKQNDYTFSFFRNCPSSLIKPKVIQFIENLIRENKVFEELWDYRPKNISELSHSIANVICRSS</sequence>
<protein>
    <recommendedName>
        <fullName evidence="9">ABC transporter domain-containing protein</fullName>
    </recommendedName>
</protein>
<feature type="domain" description="ABC transporter" evidence="9">
    <location>
        <begin position="1"/>
        <end position="226"/>
    </location>
</feature>